<proteinExistence type="predicted"/>
<reference evidence="5 6" key="1">
    <citation type="journal article" date="2015" name="Nature">
        <title>rRNA introns, odd ribosomes, and small enigmatic genomes across a large radiation of phyla.</title>
        <authorList>
            <person name="Brown C.T."/>
            <person name="Hug L.A."/>
            <person name="Thomas B.C."/>
            <person name="Sharon I."/>
            <person name="Castelle C.J."/>
            <person name="Singh A."/>
            <person name="Wilkins M.J."/>
            <person name="Williams K.H."/>
            <person name="Banfield J.F."/>
        </authorList>
    </citation>
    <scope>NUCLEOTIDE SEQUENCE [LARGE SCALE GENOMIC DNA]</scope>
</reference>
<accession>A0A0G1SZH6</accession>
<dbReference type="InterPro" id="IPR047042">
    <property type="entry name" value="BipA_II"/>
</dbReference>
<dbReference type="Gene3D" id="3.30.70.240">
    <property type="match status" value="1"/>
</dbReference>
<organism evidence="5 6">
    <name type="scientific">Candidatus Nomurabacteria bacterium GW2011_GWB1_47_6</name>
    <dbReference type="NCBI Taxonomy" id="1618749"/>
    <lineage>
        <taxon>Bacteria</taxon>
        <taxon>Candidatus Nomuraibacteriota</taxon>
    </lineage>
</organism>
<dbReference type="CDD" id="cd03710">
    <property type="entry name" value="BipA_TypA_C"/>
    <property type="match status" value="1"/>
</dbReference>
<evidence type="ECO:0000259" key="4">
    <source>
        <dbReference type="PROSITE" id="PS51722"/>
    </source>
</evidence>
<dbReference type="PANTHER" id="PTHR42908:SF8">
    <property type="entry name" value="TR-TYPE G DOMAIN-CONTAINING PROTEIN"/>
    <property type="match status" value="1"/>
</dbReference>
<dbReference type="InterPro" id="IPR035651">
    <property type="entry name" value="BipA_V"/>
</dbReference>
<dbReference type="NCBIfam" id="TIGR00231">
    <property type="entry name" value="small_GTP"/>
    <property type="match status" value="1"/>
</dbReference>
<dbReference type="SUPFAM" id="SSF50447">
    <property type="entry name" value="Translation proteins"/>
    <property type="match status" value="1"/>
</dbReference>
<dbReference type="InterPro" id="IPR027417">
    <property type="entry name" value="P-loop_NTPase"/>
</dbReference>
<dbReference type="GO" id="GO:0005525">
    <property type="term" value="F:GTP binding"/>
    <property type="evidence" value="ECO:0007669"/>
    <property type="project" value="UniProtKB-KW"/>
</dbReference>
<dbReference type="PATRIC" id="fig|1618749.3.peg.466"/>
<sequence>MKKTISNIRNIAIIAHVDHGKTTLVDFLLKQSNTFHAKAEELSRDLIMDSNDLERERGITILAKNTSVNYNGTKINIIDTPGHADFGGEVERTLNMADGALLLVDAQEGPMPQTKFVLKKAIEMNLKIILVINKIDKPGADIKRTIDEVINLFLNLSSADHHLDYATVYAIGREGKAWDHIPTAEEIAGPATFAPIFEKVIEHIPAPEVEVDQPLQILVTNLDRDSYQGKYTIGRITRGKVESGHAVVVIDHAGAHTSGRIDKIFVFQGLNRTEVAEAEAGEIVALTGIPEAHIGMTVADAAAPEALPVINIEEPTLRIRIGPNTSPFKGQEGTFLTSRQIAERLERELETNVGMRLEQLGGTDFLVSGRGELHLSILIETLRREGFELEVSKPEVIIKEVPPTPGSGVPKKLEPFEEVTIDIPEEYMGVITTEFGRRQATMVDLINHHNGYSRLVYHISTRNFLGLRNLLVTGTKGTVVINSVLLGYQPIADAPARTRNGVLIASETGKAVAFGLEVAQGRGTVFIPPITQVYEGMIIGLNSRKEEIAINVCKGKALTNMRSKGNDDAIALAPPVAFTLEQAIDFLDDDELLEVTPQALRLRKKYLTENERSKAKRK</sequence>
<dbReference type="FunFam" id="2.40.30.10:FF:000016">
    <property type="entry name" value="GTP-binding protein TypA"/>
    <property type="match status" value="1"/>
</dbReference>
<dbReference type="Gene3D" id="3.40.50.300">
    <property type="entry name" value="P-loop containing nucleotide triphosphate hydrolases"/>
    <property type="match status" value="1"/>
</dbReference>
<dbReference type="InterPro" id="IPR047041">
    <property type="entry name" value="BipA_GTP-bd_dom"/>
</dbReference>
<feature type="domain" description="Tr-type G" evidence="4">
    <location>
        <begin position="6"/>
        <end position="208"/>
    </location>
</feature>
<dbReference type="Pfam" id="PF21018">
    <property type="entry name" value="BipA_C"/>
    <property type="match status" value="1"/>
</dbReference>
<evidence type="ECO:0000256" key="1">
    <source>
        <dbReference type="ARBA" id="ARBA00023134"/>
    </source>
</evidence>
<dbReference type="FunFam" id="2.40.50.250:FF:000001">
    <property type="entry name" value="GTP-binding protein TypA"/>
    <property type="match status" value="1"/>
</dbReference>
<keyword evidence="1" id="KW-0342">GTP-binding</keyword>
<comment type="caution">
    <text evidence="5">The sequence shown here is derived from an EMBL/GenBank/DDBJ whole genome shotgun (WGS) entry which is preliminary data.</text>
</comment>
<dbReference type="NCBIfam" id="TIGR01394">
    <property type="entry name" value="TypA_BipA"/>
    <property type="match status" value="1"/>
</dbReference>
<dbReference type="InterPro" id="IPR047043">
    <property type="entry name" value="BipA_III"/>
</dbReference>
<dbReference type="InterPro" id="IPR048876">
    <property type="entry name" value="BipA_C"/>
</dbReference>
<dbReference type="PRINTS" id="PR00315">
    <property type="entry name" value="ELONGATNFCT"/>
</dbReference>
<dbReference type="CDD" id="cd16263">
    <property type="entry name" value="BipA_III"/>
    <property type="match status" value="1"/>
</dbReference>
<evidence type="ECO:0000256" key="2">
    <source>
        <dbReference type="ARBA" id="ARBA00035722"/>
    </source>
</evidence>
<dbReference type="Pfam" id="PF03144">
    <property type="entry name" value="GTP_EFTU_D2"/>
    <property type="match status" value="1"/>
</dbReference>
<dbReference type="InterPro" id="IPR000795">
    <property type="entry name" value="T_Tr_GTP-bd_dom"/>
</dbReference>
<dbReference type="Pfam" id="PF00009">
    <property type="entry name" value="GTP_EFTU"/>
    <property type="match status" value="1"/>
</dbReference>
<dbReference type="InterPro" id="IPR004161">
    <property type="entry name" value="EFTu-like_2"/>
</dbReference>
<dbReference type="InterPro" id="IPR035647">
    <property type="entry name" value="EFG_III/V"/>
</dbReference>
<dbReference type="Pfam" id="PF00679">
    <property type="entry name" value="EFG_C"/>
    <property type="match status" value="1"/>
</dbReference>
<dbReference type="InterPro" id="IPR042116">
    <property type="entry name" value="TypA/BipA_C"/>
</dbReference>
<dbReference type="SUPFAM" id="SSF52540">
    <property type="entry name" value="P-loop containing nucleoside triphosphate hydrolases"/>
    <property type="match status" value="1"/>
</dbReference>
<evidence type="ECO:0000313" key="6">
    <source>
        <dbReference type="Proteomes" id="UP000034879"/>
    </source>
</evidence>
<dbReference type="PROSITE" id="PS00301">
    <property type="entry name" value="G_TR_1"/>
    <property type="match status" value="1"/>
</dbReference>
<evidence type="ECO:0000256" key="3">
    <source>
        <dbReference type="ARBA" id="ARBA00048548"/>
    </source>
</evidence>
<dbReference type="InterPro" id="IPR006298">
    <property type="entry name" value="BipA"/>
</dbReference>
<dbReference type="EMBL" id="LCOJ01000024">
    <property type="protein sequence ID" value="KKU74934.1"/>
    <property type="molecule type" value="Genomic_DNA"/>
</dbReference>
<dbReference type="CDD" id="cd01891">
    <property type="entry name" value="TypA_BipA"/>
    <property type="match status" value="1"/>
</dbReference>
<dbReference type="PROSITE" id="PS51722">
    <property type="entry name" value="G_TR_2"/>
    <property type="match status" value="1"/>
</dbReference>
<dbReference type="GO" id="GO:0003924">
    <property type="term" value="F:GTPase activity"/>
    <property type="evidence" value="ECO:0007669"/>
    <property type="project" value="InterPro"/>
</dbReference>
<protein>
    <recommendedName>
        <fullName evidence="2">50S ribosomal subunit assembly factor BipA</fullName>
    </recommendedName>
</protein>
<dbReference type="PANTHER" id="PTHR42908">
    <property type="entry name" value="TRANSLATION ELONGATION FACTOR-RELATED"/>
    <property type="match status" value="1"/>
</dbReference>
<dbReference type="Gene3D" id="2.40.30.10">
    <property type="entry name" value="Translation factors"/>
    <property type="match status" value="1"/>
</dbReference>
<dbReference type="AlphaFoldDB" id="A0A0G1SZH6"/>
<dbReference type="InterPro" id="IPR005225">
    <property type="entry name" value="Small_GTP-bd"/>
</dbReference>
<comment type="catalytic activity">
    <reaction evidence="3">
        <text>GTP + H2O = GDP + phosphate + H(+)</text>
        <dbReference type="Rhea" id="RHEA:19669"/>
        <dbReference type="ChEBI" id="CHEBI:15377"/>
        <dbReference type="ChEBI" id="CHEBI:15378"/>
        <dbReference type="ChEBI" id="CHEBI:37565"/>
        <dbReference type="ChEBI" id="CHEBI:43474"/>
        <dbReference type="ChEBI" id="CHEBI:58189"/>
    </reaction>
</comment>
<dbReference type="Gene3D" id="2.40.50.250">
    <property type="entry name" value="bipa protein"/>
    <property type="match status" value="1"/>
</dbReference>
<dbReference type="Gene3D" id="3.30.70.870">
    <property type="entry name" value="Elongation Factor G (Translational Gtpase), domain 3"/>
    <property type="match status" value="1"/>
</dbReference>
<dbReference type="GO" id="GO:1990904">
    <property type="term" value="C:ribonucleoprotein complex"/>
    <property type="evidence" value="ECO:0007669"/>
    <property type="project" value="TreeGrafter"/>
</dbReference>
<dbReference type="Proteomes" id="UP000034879">
    <property type="component" value="Unassembled WGS sequence"/>
</dbReference>
<dbReference type="SUPFAM" id="SSF54980">
    <property type="entry name" value="EF-G C-terminal domain-like"/>
    <property type="match status" value="2"/>
</dbReference>
<gene>
    <name evidence="5" type="ORF">UY01_C0024G0002</name>
</gene>
<dbReference type="GO" id="GO:0005829">
    <property type="term" value="C:cytosol"/>
    <property type="evidence" value="ECO:0007669"/>
    <property type="project" value="TreeGrafter"/>
</dbReference>
<evidence type="ECO:0000313" key="5">
    <source>
        <dbReference type="EMBL" id="KKU74934.1"/>
    </source>
</evidence>
<dbReference type="FunFam" id="3.40.50.300:FF:000055">
    <property type="entry name" value="GTP-binding protein TypA"/>
    <property type="match status" value="1"/>
</dbReference>
<dbReference type="CDD" id="cd03691">
    <property type="entry name" value="BipA_TypA_II"/>
    <property type="match status" value="1"/>
</dbReference>
<dbReference type="InterPro" id="IPR000640">
    <property type="entry name" value="EFG_V-like"/>
</dbReference>
<dbReference type="InterPro" id="IPR009000">
    <property type="entry name" value="Transl_B-barrel_sf"/>
</dbReference>
<dbReference type="InterPro" id="IPR031157">
    <property type="entry name" value="G_TR_CS"/>
</dbReference>
<keyword evidence="1" id="KW-0547">Nucleotide-binding</keyword>
<name>A0A0G1SZH6_9BACT</name>